<organism evidence="1 2">
    <name type="scientific">Pelagihabitans pacificus</name>
    <dbReference type="NCBI Taxonomy" id="2696054"/>
    <lineage>
        <taxon>Bacteria</taxon>
        <taxon>Pseudomonadati</taxon>
        <taxon>Bacteroidota</taxon>
        <taxon>Flavobacteriia</taxon>
        <taxon>Flavobacteriales</taxon>
        <taxon>Flavobacteriaceae</taxon>
        <taxon>Pelagihabitans</taxon>
    </lineage>
</organism>
<dbReference type="InterPro" id="IPR011463">
    <property type="entry name" value="DUF1569"/>
</dbReference>
<name>A0A967AQ28_9FLAO</name>
<dbReference type="EMBL" id="VIKU02000001">
    <property type="protein sequence ID" value="NHF58259.1"/>
    <property type="molecule type" value="Genomic_DNA"/>
</dbReference>
<comment type="caution">
    <text evidence="1">The sequence shown here is derived from an EMBL/GenBank/DDBJ whole genome shotgun (WGS) entry which is preliminary data.</text>
</comment>
<sequence length="147" mass="17384">MKSLFDESVYSEVLARIDNLDENSKRQWGKMTVGQMVWHCQFPLAIAVKNKKPKTNGNLLAKLFFKNSLYNDKPFRKNLPTSPALKAREEKDFKVELAKLRQLVIDFHNTRNRKTWNPHPMFGTFTPEQWGQLEYKHLDHHLRQFGV</sequence>
<evidence type="ECO:0000313" key="1">
    <source>
        <dbReference type="EMBL" id="NHF58259.1"/>
    </source>
</evidence>
<keyword evidence="2" id="KW-1185">Reference proteome</keyword>
<dbReference type="AlphaFoldDB" id="A0A967AQ28"/>
<dbReference type="Gene3D" id="1.20.120.450">
    <property type="entry name" value="dinb family like domain"/>
    <property type="match status" value="1"/>
</dbReference>
<reference evidence="1" key="2">
    <citation type="submission" date="2020-03" db="EMBL/GenBank/DDBJ databases">
        <title>Flavobacteriaceae bacterium strain TP-CH-4, a member of the family Flavobacteriaceae isolated from a deep-sea seamount.</title>
        <authorList>
            <person name="Zhang D.-C."/>
        </authorList>
    </citation>
    <scope>NUCLEOTIDE SEQUENCE</scope>
    <source>
        <strain evidence="1">TP-CH-4</strain>
    </source>
</reference>
<dbReference type="Proteomes" id="UP000707206">
    <property type="component" value="Unassembled WGS sequence"/>
</dbReference>
<proteinExistence type="predicted"/>
<dbReference type="InterPro" id="IPR034660">
    <property type="entry name" value="DinB/YfiT-like"/>
</dbReference>
<dbReference type="RefSeq" id="WP_152572757.1">
    <property type="nucleotide sequence ID" value="NZ_VIKU02000001.1"/>
</dbReference>
<reference evidence="1" key="1">
    <citation type="submission" date="2019-07" db="EMBL/GenBank/DDBJ databases">
        <authorList>
            <person name="De-Chao Zhang Q."/>
        </authorList>
    </citation>
    <scope>NUCLEOTIDE SEQUENCE</scope>
    <source>
        <strain evidence="1">TP-CH-4</strain>
    </source>
</reference>
<dbReference type="Pfam" id="PF07606">
    <property type="entry name" value="DUF1569"/>
    <property type="match status" value="1"/>
</dbReference>
<gene>
    <name evidence="1" type="ORF">FK220_002820</name>
</gene>
<accession>A0A967AQ28</accession>
<evidence type="ECO:0000313" key="2">
    <source>
        <dbReference type="Proteomes" id="UP000707206"/>
    </source>
</evidence>
<protein>
    <submittedName>
        <fullName evidence="1">DUF1569 domain-containing protein</fullName>
    </submittedName>
</protein>
<dbReference type="SUPFAM" id="SSF109854">
    <property type="entry name" value="DinB/YfiT-like putative metalloenzymes"/>
    <property type="match status" value="1"/>
</dbReference>